<name>A0A0M3JI35_ANISI</name>
<dbReference type="OrthoDB" id="15717at2759"/>
<protein>
    <submittedName>
        <fullName evidence="1 3">Uncharacterized protein</fullName>
    </submittedName>
</protein>
<gene>
    <name evidence="1" type="ORF">ASIM_LOCUS7057</name>
</gene>
<proteinExistence type="predicted"/>
<dbReference type="EMBL" id="UYRR01016400">
    <property type="protein sequence ID" value="VDK28418.1"/>
    <property type="molecule type" value="Genomic_DNA"/>
</dbReference>
<evidence type="ECO:0000313" key="2">
    <source>
        <dbReference type="Proteomes" id="UP000267096"/>
    </source>
</evidence>
<dbReference type="WBParaSite" id="ASIM_0000730001-mRNA-1">
    <property type="protein sequence ID" value="ASIM_0000730001-mRNA-1"/>
    <property type="gene ID" value="ASIM_0000730001"/>
</dbReference>
<reference evidence="1 2" key="2">
    <citation type="submission" date="2018-11" db="EMBL/GenBank/DDBJ databases">
        <authorList>
            <consortium name="Pathogen Informatics"/>
        </authorList>
    </citation>
    <scope>NUCLEOTIDE SEQUENCE [LARGE SCALE GENOMIC DNA]</scope>
</reference>
<sequence length="112" mass="12998">MVQITRLRQVATSLCRCSQKTGFGPYRLHRKGQHFVGTEPSPLKYHLVGGKFLLLFPVMVLFFQREKNLNFIKLITSKHHDGNSLLPVLCTGILFTSNDQNIKNHFHIYLFR</sequence>
<reference evidence="3" key="1">
    <citation type="submission" date="2017-02" db="UniProtKB">
        <authorList>
            <consortium name="WormBaseParasite"/>
        </authorList>
    </citation>
    <scope>IDENTIFICATION</scope>
</reference>
<dbReference type="Proteomes" id="UP000267096">
    <property type="component" value="Unassembled WGS sequence"/>
</dbReference>
<evidence type="ECO:0000313" key="3">
    <source>
        <dbReference type="WBParaSite" id="ASIM_0000730001-mRNA-1"/>
    </source>
</evidence>
<organism evidence="3">
    <name type="scientific">Anisakis simplex</name>
    <name type="common">Herring worm</name>
    <dbReference type="NCBI Taxonomy" id="6269"/>
    <lineage>
        <taxon>Eukaryota</taxon>
        <taxon>Metazoa</taxon>
        <taxon>Ecdysozoa</taxon>
        <taxon>Nematoda</taxon>
        <taxon>Chromadorea</taxon>
        <taxon>Rhabditida</taxon>
        <taxon>Spirurina</taxon>
        <taxon>Ascaridomorpha</taxon>
        <taxon>Ascaridoidea</taxon>
        <taxon>Anisakidae</taxon>
        <taxon>Anisakis</taxon>
        <taxon>Anisakis simplex complex</taxon>
    </lineage>
</organism>
<dbReference type="AlphaFoldDB" id="A0A0M3JI35"/>
<accession>A0A0M3JI35</accession>
<evidence type="ECO:0000313" key="1">
    <source>
        <dbReference type="EMBL" id="VDK28418.1"/>
    </source>
</evidence>
<keyword evidence="2" id="KW-1185">Reference proteome</keyword>